<gene>
    <name evidence="2" type="ORF">TRITD_5Av1G151890</name>
</gene>
<dbReference type="EMBL" id="LT934119">
    <property type="protein sequence ID" value="VAI18519.1"/>
    <property type="molecule type" value="Genomic_DNA"/>
</dbReference>
<reference evidence="2 3" key="1">
    <citation type="submission" date="2017-09" db="EMBL/GenBank/DDBJ databases">
        <authorList>
            <consortium name="International Durum Wheat Genome Sequencing Consortium (IDWGSC)"/>
            <person name="Milanesi L."/>
        </authorList>
    </citation>
    <scope>NUCLEOTIDE SEQUENCE [LARGE SCALE GENOMIC DNA]</scope>
    <source>
        <strain evidence="3">cv. Svevo</strain>
    </source>
</reference>
<evidence type="ECO:0000313" key="2">
    <source>
        <dbReference type="EMBL" id="VAI18519.1"/>
    </source>
</evidence>
<dbReference type="PANTHER" id="PTHR33874">
    <property type="entry name" value="RING FINGER PROTEIN"/>
    <property type="match status" value="1"/>
</dbReference>
<protein>
    <submittedName>
        <fullName evidence="2">Uncharacterized protein</fullName>
    </submittedName>
</protein>
<sequence length="248" mass="27106">MEQPSTSSPAAPPPPPRRPPTKVRLRRQRLEALLQELRQTLDGMGDADLGASLSDADAGSEAPEYGDGEGGGDDDDDGDSAASMASDSDRATDQVFDLLKSRFESPEFLQEFHEIQKSVCQNGAVELDKSWDVIKAGDVWEDDDDNGYVLVKPEDAAEGIAFFVATYLSTLTKTKELSPDRLQKALKKTFSAEKRKGKLRKAWDGTKVIYNVASWGATAVASTITNQFLRQQAQPFRCPGVWCPSSCE</sequence>
<feature type="compositionally biased region" description="Low complexity" evidence="1">
    <location>
        <begin position="46"/>
        <end position="60"/>
    </location>
</feature>
<feature type="region of interest" description="Disordered" evidence="1">
    <location>
        <begin position="1"/>
        <end position="91"/>
    </location>
</feature>
<dbReference type="Gramene" id="TRITD5Av1G151890.2">
    <property type="protein sequence ID" value="TRITD5Av1G151890.2"/>
    <property type="gene ID" value="TRITD5Av1G151890"/>
</dbReference>
<dbReference type="PANTHER" id="PTHR33874:SF5">
    <property type="entry name" value="OS09G0465500 PROTEIN"/>
    <property type="match status" value="1"/>
</dbReference>
<dbReference type="AlphaFoldDB" id="A0A9R0TR53"/>
<proteinExistence type="predicted"/>
<dbReference type="Proteomes" id="UP000324705">
    <property type="component" value="Chromosome 5A"/>
</dbReference>
<organism evidence="2 3">
    <name type="scientific">Triticum turgidum subsp. durum</name>
    <name type="common">Durum wheat</name>
    <name type="synonym">Triticum durum</name>
    <dbReference type="NCBI Taxonomy" id="4567"/>
    <lineage>
        <taxon>Eukaryota</taxon>
        <taxon>Viridiplantae</taxon>
        <taxon>Streptophyta</taxon>
        <taxon>Embryophyta</taxon>
        <taxon>Tracheophyta</taxon>
        <taxon>Spermatophyta</taxon>
        <taxon>Magnoliopsida</taxon>
        <taxon>Liliopsida</taxon>
        <taxon>Poales</taxon>
        <taxon>Poaceae</taxon>
        <taxon>BOP clade</taxon>
        <taxon>Pooideae</taxon>
        <taxon>Triticodae</taxon>
        <taxon>Triticeae</taxon>
        <taxon>Triticinae</taxon>
        <taxon>Triticum</taxon>
    </lineage>
</organism>
<feature type="compositionally biased region" description="Acidic residues" evidence="1">
    <location>
        <begin position="64"/>
        <end position="79"/>
    </location>
</feature>
<dbReference type="OMA" id="VHQNSAV"/>
<name>A0A9R0TR53_TRITD</name>
<evidence type="ECO:0000256" key="1">
    <source>
        <dbReference type="SAM" id="MobiDB-lite"/>
    </source>
</evidence>
<keyword evidence="3" id="KW-1185">Reference proteome</keyword>
<evidence type="ECO:0000313" key="3">
    <source>
        <dbReference type="Proteomes" id="UP000324705"/>
    </source>
</evidence>
<accession>A0A9R0TR53</accession>